<name>A0A6G1QD17_CHAAH</name>
<organism evidence="1 2">
    <name type="scientific">Channa argus</name>
    <name type="common">Northern snakehead</name>
    <name type="synonym">Ophicephalus argus</name>
    <dbReference type="NCBI Taxonomy" id="215402"/>
    <lineage>
        <taxon>Eukaryota</taxon>
        <taxon>Metazoa</taxon>
        <taxon>Chordata</taxon>
        <taxon>Craniata</taxon>
        <taxon>Vertebrata</taxon>
        <taxon>Euteleostomi</taxon>
        <taxon>Actinopterygii</taxon>
        <taxon>Neopterygii</taxon>
        <taxon>Teleostei</taxon>
        <taxon>Neoteleostei</taxon>
        <taxon>Acanthomorphata</taxon>
        <taxon>Anabantaria</taxon>
        <taxon>Anabantiformes</taxon>
        <taxon>Channoidei</taxon>
        <taxon>Channidae</taxon>
        <taxon>Channa</taxon>
    </lineage>
</organism>
<dbReference type="Proteomes" id="UP000503349">
    <property type="component" value="Chromosome 15"/>
</dbReference>
<sequence length="66" mass="7152">MALQPTVSANTCLSPALELNEKEAVLPKAFTGELLSFRGGNAEYFVIAIPTQYAPVMHVHVCLFVC</sequence>
<keyword evidence="2" id="KW-1185">Reference proteome</keyword>
<reference evidence="2" key="2">
    <citation type="submission" date="2019-02" db="EMBL/GenBank/DDBJ databases">
        <title>Opniocepnalus argus Var Kimnra genome.</title>
        <authorList>
            <person name="Zhou C."/>
            <person name="Xiao S."/>
        </authorList>
    </citation>
    <scope>NUCLEOTIDE SEQUENCE [LARGE SCALE GENOMIC DNA]</scope>
</reference>
<protein>
    <submittedName>
        <fullName evidence="1">Uncharacterized protein</fullName>
    </submittedName>
</protein>
<dbReference type="EMBL" id="CM015726">
    <property type="protein sequence ID" value="KAF3700299.1"/>
    <property type="molecule type" value="Genomic_DNA"/>
</dbReference>
<gene>
    <name evidence="1" type="ORF">EXN66_Car015986</name>
</gene>
<evidence type="ECO:0000313" key="1">
    <source>
        <dbReference type="EMBL" id="KAF3700299.1"/>
    </source>
</evidence>
<evidence type="ECO:0000313" key="2">
    <source>
        <dbReference type="Proteomes" id="UP000503349"/>
    </source>
</evidence>
<dbReference type="AlphaFoldDB" id="A0A6G1QD17"/>
<proteinExistence type="predicted"/>
<accession>A0A6G1QD17</accession>
<reference evidence="1 2" key="1">
    <citation type="submission" date="2019-02" db="EMBL/GenBank/DDBJ databases">
        <title>Opniocepnalus argus genome.</title>
        <authorList>
            <person name="Zhou C."/>
            <person name="Xiao S."/>
        </authorList>
    </citation>
    <scope>NUCLEOTIDE SEQUENCE [LARGE SCALE GENOMIC DNA]</scope>
    <source>
        <strain evidence="1">OARG1902GOOAL</strain>
        <tissue evidence="1">Muscle</tissue>
    </source>
</reference>